<comment type="caution">
    <text evidence="1">The sequence shown here is derived from an EMBL/GenBank/DDBJ whole genome shotgun (WGS) entry which is preliminary data.</text>
</comment>
<sequence>MQKLRHLKIEGRHDLTQHLDNGDRKSSVDEVFRHFEPDEAAADDGCGFEPLLLH</sequence>
<gene>
    <name evidence="1" type="ORF">SDC9_102640</name>
</gene>
<organism evidence="1">
    <name type="scientific">bioreactor metagenome</name>
    <dbReference type="NCBI Taxonomy" id="1076179"/>
    <lineage>
        <taxon>unclassified sequences</taxon>
        <taxon>metagenomes</taxon>
        <taxon>ecological metagenomes</taxon>
    </lineage>
</organism>
<dbReference type="EMBL" id="VSSQ01015466">
    <property type="protein sequence ID" value="MPM55843.1"/>
    <property type="molecule type" value="Genomic_DNA"/>
</dbReference>
<protein>
    <submittedName>
        <fullName evidence="1">Uncharacterized protein</fullName>
    </submittedName>
</protein>
<accession>A0A645AY95</accession>
<evidence type="ECO:0000313" key="1">
    <source>
        <dbReference type="EMBL" id="MPM55843.1"/>
    </source>
</evidence>
<proteinExistence type="predicted"/>
<reference evidence="1" key="1">
    <citation type="submission" date="2019-08" db="EMBL/GenBank/DDBJ databases">
        <authorList>
            <person name="Kucharzyk K."/>
            <person name="Murdoch R.W."/>
            <person name="Higgins S."/>
            <person name="Loffler F."/>
        </authorList>
    </citation>
    <scope>NUCLEOTIDE SEQUENCE</scope>
</reference>
<dbReference type="AlphaFoldDB" id="A0A645AY95"/>
<name>A0A645AY95_9ZZZZ</name>